<keyword evidence="2" id="KW-1185">Reference proteome</keyword>
<dbReference type="InterPro" id="IPR023296">
    <property type="entry name" value="Glyco_hydro_beta-prop_sf"/>
</dbReference>
<reference evidence="1 2" key="1">
    <citation type="submission" date="2018-03" db="EMBL/GenBank/DDBJ databases">
        <title>Characteristics and genome of n-alkane degrading marine bacteria Gordonia iterans isolated from crude oil contaminated in Tae-an, South Korea.</title>
        <authorList>
            <person name="Lee S.-S."/>
            <person name="Kim H."/>
        </authorList>
    </citation>
    <scope>NUCLEOTIDE SEQUENCE [LARGE SCALE GENOMIC DNA]</scope>
    <source>
        <strain evidence="1 2">Co17</strain>
    </source>
</reference>
<dbReference type="AlphaFoldDB" id="A0A2S0KKT5"/>
<dbReference type="Gene3D" id="2.115.10.20">
    <property type="entry name" value="Glycosyl hydrolase domain, family 43"/>
    <property type="match status" value="1"/>
</dbReference>
<proteinExistence type="predicted"/>
<dbReference type="Proteomes" id="UP000239814">
    <property type="component" value="Chromosome"/>
</dbReference>
<dbReference type="EMBL" id="CP027433">
    <property type="protein sequence ID" value="AVM02297.1"/>
    <property type="molecule type" value="Genomic_DNA"/>
</dbReference>
<dbReference type="SUPFAM" id="SSF75005">
    <property type="entry name" value="Arabinanase/levansucrase/invertase"/>
    <property type="match status" value="1"/>
</dbReference>
<dbReference type="CDD" id="cd08983">
    <property type="entry name" value="GH43_Bt3655-like"/>
    <property type="match status" value="1"/>
</dbReference>
<evidence type="ECO:0000313" key="2">
    <source>
        <dbReference type="Proteomes" id="UP000239814"/>
    </source>
</evidence>
<dbReference type="OrthoDB" id="4368079at2"/>
<evidence type="ECO:0000313" key="1">
    <source>
        <dbReference type="EMBL" id="AVM02297.1"/>
    </source>
</evidence>
<accession>A0A2S0KKT5</accession>
<name>A0A2S0KKT5_9ACTN</name>
<protein>
    <submittedName>
        <fullName evidence="1">Arabinofuranosidase</fullName>
    </submittedName>
</protein>
<organism evidence="1 2">
    <name type="scientific">Gordonia iterans</name>
    <dbReference type="NCBI Taxonomy" id="1004901"/>
    <lineage>
        <taxon>Bacteria</taxon>
        <taxon>Bacillati</taxon>
        <taxon>Actinomycetota</taxon>
        <taxon>Actinomycetes</taxon>
        <taxon>Mycobacteriales</taxon>
        <taxon>Gordoniaceae</taxon>
        <taxon>Gordonia</taxon>
    </lineage>
</organism>
<sequence length="308" mass="33500">MVAAALTAPATGAASAEPTSEARYTMVAFSDGNPNQMDVYESTDGTEFRVLKEAAYRPPSGRVRDPSIFRHTDGNYYVTYTTGDGATIGFARSPDRVTWTHLRNHPVPFCCALLPGTGDGKGPVNPFGINGSAGFRDGPSLSPFTTKAWAPEWFVDGGKVHVILSMSTGGGFVPYVMTAQNPALTSWSWPVPFGGLNADRIDTTVVKVGAKYHAIVKNEHKKVLEHAVADRPTGPFAPRELASLGTLVEGPSVVQLPNGHWRLYFDSYREKKYYYADSADGMKTWSPRRELPGLSGTVRHFTVLREQA</sequence>
<gene>
    <name evidence="1" type="ORF">C6V83_14935</name>
</gene>
<dbReference type="KEGG" id="git:C6V83_14935"/>